<organism evidence="3 4">
    <name type="scientific">Pseudomarimonas arenosa</name>
    <dbReference type="NCBI Taxonomy" id="2774145"/>
    <lineage>
        <taxon>Bacteria</taxon>
        <taxon>Pseudomonadati</taxon>
        <taxon>Pseudomonadota</taxon>
        <taxon>Gammaproteobacteria</taxon>
        <taxon>Lysobacterales</taxon>
        <taxon>Lysobacteraceae</taxon>
        <taxon>Pseudomarimonas</taxon>
    </lineage>
</organism>
<feature type="signal peptide" evidence="1">
    <location>
        <begin position="1"/>
        <end position="24"/>
    </location>
</feature>
<dbReference type="GO" id="GO:0016810">
    <property type="term" value="F:hydrolase activity, acting on carbon-nitrogen (but not peptide) bonds"/>
    <property type="evidence" value="ECO:0007669"/>
    <property type="project" value="InterPro"/>
</dbReference>
<dbReference type="InterPro" id="IPR011059">
    <property type="entry name" value="Metal-dep_hydrolase_composite"/>
</dbReference>
<dbReference type="Gene3D" id="2.30.40.10">
    <property type="entry name" value="Urease, subunit C, domain 1"/>
    <property type="match status" value="1"/>
</dbReference>
<feature type="domain" description="Amidohydrolase-related" evidence="2">
    <location>
        <begin position="317"/>
        <end position="656"/>
    </location>
</feature>
<dbReference type="RefSeq" id="WP_192029251.1">
    <property type="nucleotide sequence ID" value="NZ_JACYTR010000013.1"/>
</dbReference>
<dbReference type="SUPFAM" id="SSF51338">
    <property type="entry name" value="Composite domain of metallo-dependent hydrolases"/>
    <property type="match status" value="1"/>
</dbReference>
<dbReference type="InterPro" id="IPR051781">
    <property type="entry name" value="Metallo-dep_Hydrolase"/>
</dbReference>
<protein>
    <submittedName>
        <fullName evidence="3">Amidohydrolase family protein</fullName>
    </submittedName>
</protein>
<evidence type="ECO:0000313" key="3">
    <source>
        <dbReference type="EMBL" id="MBD8525831.1"/>
    </source>
</evidence>
<reference evidence="3 4" key="1">
    <citation type="submission" date="2020-09" db="EMBL/GenBank/DDBJ databases">
        <title>Pseudoxanthomonas sp. CAU 1598 isolated from sand of Yaerae Beach.</title>
        <authorList>
            <person name="Kim W."/>
        </authorList>
    </citation>
    <scope>NUCLEOTIDE SEQUENCE [LARGE SCALE GENOMIC DNA]</scope>
    <source>
        <strain evidence="3 4">CAU 1598</strain>
    </source>
</reference>
<sequence>MRMPGWTRWLCLLWATSLCSVALAADSTERFAVLISAARVGHLHVSHQHDDGVRTIEIDFDIKNNGRGPTIKERLQLDDQGLPISWSIQGATTFGSRVDEVFTRSRRGAQWHDASGEGRTRLTTPAMYIGQSASPWALGMYARALLAADGGRMATLPAGEMRLELQHTLTLTTEGQDIGLRALAISGLDLNPSYILLDDDNALFAYVGGRTVLVREGHQMHEERLRQLVVDLAARRLKALAQSYTHRFDGPLRIRNVRVFQPATLDLSEPLSVVVSGAQISSLQPLDTPGTEGETLVEGEGGTLVPGLFEMHAHSSDSSAVLNVLAGVTSMRDMGNNNELLAQMIGRIETGELIGPRITRSGFIEGKSPFSSNNGRLVDSEQAAIEAVRWYAARGYWQVKLYNSLNPAWSPAVIAEAQRLGLRVAGHVPAFSTADAMIDAGYDELTHINQIMLGWVLAPDEDTRTLLRITALRRLASLDLDSDAVQATLAAILEHKVAVEPTIAIHEAAMLGRNGDVPLGQRDYFDHMPVGHQRDAKQAWLDLAEKGDDQAYRASYQKLLELLRMMHQRGVLLIPGTDLGGGFTFHRELELFAAIGMSPAEALRRGTYDMAEYLGQHQQLGSIERGKRADFFLVAGDPTQDLKAIKHIRMVVQDGKMFLPAEVYPQFGIRPLAESPRIIAAQATSRSAQVE</sequence>
<feature type="chain" id="PRO_5044002956" evidence="1">
    <location>
        <begin position="25"/>
        <end position="691"/>
    </location>
</feature>
<proteinExistence type="predicted"/>
<keyword evidence="4" id="KW-1185">Reference proteome</keyword>
<keyword evidence="1" id="KW-0732">Signal</keyword>
<dbReference type="InterPro" id="IPR032466">
    <property type="entry name" value="Metal_Hydrolase"/>
</dbReference>
<evidence type="ECO:0000313" key="4">
    <source>
        <dbReference type="Proteomes" id="UP000613768"/>
    </source>
</evidence>
<dbReference type="PANTHER" id="PTHR43135">
    <property type="entry name" value="ALPHA-D-RIBOSE 1-METHYLPHOSPHONATE 5-TRIPHOSPHATE DIPHOSPHATASE"/>
    <property type="match status" value="1"/>
</dbReference>
<dbReference type="Pfam" id="PF01979">
    <property type="entry name" value="Amidohydro_1"/>
    <property type="match status" value="1"/>
</dbReference>
<dbReference type="Gene3D" id="1.20.58.520">
    <property type="entry name" value="Amidohydrolase"/>
    <property type="match status" value="1"/>
</dbReference>
<evidence type="ECO:0000256" key="1">
    <source>
        <dbReference type="SAM" id="SignalP"/>
    </source>
</evidence>
<name>A0AAW3ZNG2_9GAMM</name>
<dbReference type="Gene3D" id="3.40.50.10910">
    <property type="entry name" value="Amidohydrolase"/>
    <property type="match status" value="1"/>
</dbReference>
<evidence type="ECO:0000259" key="2">
    <source>
        <dbReference type="Pfam" id="PF01979"/>
    </source>
</evidence>
<dbReference type="InterPro" id="IPR006680">
    <property type="entry name" value="Amidohydro-rel"/>
</dbReference>
<dbReference type="AlphaFoldDB" id="A0AAW3ZNG2"/>
<dbReference type="Proteomes" id="UP000613768">
    <property type="component" value="Unassembled WGS sequence"/>
</dbReference>
<dbReference type="Gene3D" id="3.30.110.90">
    <property type="entry name" value="Amidohydrolase"/>
    <property type="match status" value="1"/>
</dbReference>
<accession>A0AAW3ZNG2</accession>
<comment type="caution">
    <text evidence="3">The sequence shown here is derived from an EMBL/GenBank/DDBJ whole genome shotgun (WGS) entry which is preliminary data.</text>
</comment>
<dbReference type="SUPFAM" id="SSF51556">
    <property type="entry name" value="Metallo-dependent hydrolases"/>
    <property type="match status" value="1"/>
</dbReference>
<gene>
    <name evidence="3" type="ORF">IFO71_08750</name>
</gene>
<dbReference type="PANTHER" id="PTHR43135:SF3">
    <property type="entry name" value="ALPHA-D-RIBOSE 1-METHYLPHOSPHONATE 5-TRIPHOSPHATE DIPHOSPHATASE"/>
    <property type="match status" value="1"/>
</dbReference>
<dbReference type="EMBL" id="JACYTR010000013">
    <property type="protein sequence ID" value="MBD8525831.1"/>
    <property type="molecule type" value="Genomic_DNA"/>
</dbReference>